<gene>
    <name evidence="2" type="ORF">KGD84_25145</name>
</gene>
<dbReference type="RefSeq" id="WP_220562871.1">
    <property type="nucleotide sequence ID" value="NZ_CP074133.1"/>
</dbReference>
<dbReference type="SUPFAM" id="SSF51182">
    <property type="entry name" value="RmlC-like cupins"/>
    <property type="match status" value="1"/>
</dbReference>
<dbReference type="InterPro" id="IPR013096">
    <property type="entry name" value="Cupin_2"/>
</dbReference>
<dbReference type="InterPro" id="IPR014710">
    <property type="entry name" value="RmlC-like_jellyroll"/>
</dbReference>
<feature type="domain" description="Cupin type-2" evidence="1">
    <location>
        <begin position="43"/>
        <end position="109"/>
    </location>
</feature>
<protein>
    <submittedName>
        <fullName evidence="2">Cupin domain-containing protein</fullName>
    </submittedName>
</protein>
<dbReference type="EMBL" id="CP074133">
    <property type="protein sequence ID" value="QUX21648.1"/>
    <property type="molecule type" value="Genomic_DNA"/>
</dbReference>
<reference evidence="2 3" key="1">
    <citation type="submission" date="2021-05" db="EMBL/GenBank/DDBJ databases">
        <title>Direct Submission.</title>
        <authorList>
            <person name="Li K."/>
            <person name="Gao J."/>
        </authorList>
    </citation>
    <scope>NUCLEOTIDE SEQUENCE [LARGE SCALE GENOMIC DNA]</scope>
    <source>
        <strain evidence="2 3">Mg02</strain>
    </source>
</reference>
<dbReference type="InterPro" id="IPR011051">
    <property type="entry name" value="RmlC_Cupin_sf"/>
</dbReference>
<proteinExistence type="predicted"/>
<evidence type="ECO:0000259" key="1">
    <source>
        <dbReference type="Pfam" id="PF07883"/>
    </source>
</evidence>
<accession>A0ABX8BJN0</accession>
<dbReference type="PANTHER" id="PTHR36440">
    <property type="entry name" value="PUTATIVE (AFU_ORTHOLOGUE AFUA_8G07350)-RELATED"/>
    <property type="match status" value="1"/>
</dbReference>
<dbReference type="Gene3D" id="2.60.120.10">
    <property type="entry name" value="Jelly Rolls"/>
    <property type="match status" value="1"/>
</dbReference>
<evidence type="ECO:0000313" key="2">
    <source>
        <dbReference type="EMBL" id="QUX21648.1"/>
    </source>
</evidence>
<dbReference type="Pfam" id="PF07883">
    <property type="entry name" value="Cupin_2"/>
    <property type="match status" value="1"/>
</dbReference>
<keyword evidence="3" id="KW-1185">Reference proteome</keyword>
<name>A0ABX8BJN0_9ACTN</name>
<dbReference type="Proteomes" id="UP000676079">
    <property type="component" value="Chromosome"/>
</dbReference>
<dbReference type="PANTHER" id="PTHR36440:SF1">
    <property type="entry name" value="PUTATIVE (AFU_ORTHOLOGUE AFUA_8G07350)-RELATED"/>
    <property type="match status" value="1"/>
</dbReference>
<evidence type="ECO:0000313" key="3">
    <source>
        <dbReference type="Proteomes" id="UP000676079"/>
    </source>
</evidence>
<dbReference type="InterPro" id="IPR053146">
    <property type="entry name" value="QDO-like"/>
</dbReference>
<organism evidence="2 3">
    <name type="scientific">Nocardiopsis changdeensis</name>
    <dbReference type="NCBI Taxonomy" id="2831969"/>
    <lineage>
        <taxon>Bacteria</taxon>
        <taxon>Bacillati</taxon>
        <taxon>Actinomycetota</taxon>
        <taxon>Actinomycetes</taxon>
        <taxon>Streptosporangiales</taxon>
        <taxon>Nocardiopsidaceae</taxon>
        <taxon>Nocardiopsis</taxon>
    </lineage>
</organism>
<sequence length="177" mass="18914">MPLPTRPLLVRGAEAETLGAGADTTTLLLDAHHTGSALNAVRTRLSPGTAGPPPHYHRRAPETFFLLDGALDVLVDEEVVALAAGDVLLVPAGAVHAWATPADAPADVLIAKSPATDRFDYFRIADRVRRGLEDPQRILDTRERFDNHFTVSTVWKEHLVAAGHPAPLVAFPAGSGR</sequence>